<keyword evidence="2" id="KW-1185">Reference proteome</keyword>
<organism evidence="1 2">
    <name type="scientific">Lojkania enalia</name>
    <dbReference type="NCBI Taxonomy" id="147567"/>
    <lineage>
        <taxon>Eukaryota</taxon>
        <taxon>Fungi</taxon>
        <taxon>Dikarya</taxon>
        <taxon>Ascomycota</taxon>
        <taxon>Pezizomycotina</taxon>
        <taxon>Dothideomycetes</taxon>
        <taxon>Pleosporomycetidae</taxon>
        <taxon>Pleosporales</taxon>
        <taxon>Pleosporales incertae sedis</taxon>
        <taxon>Lojkania</taxon>
    </lineage>
</organism>
<protein>
    <submittedName>
        <fullName evidence="1">Uncharacterized protein</fullName>
    </submittedName>
</protein>
<dbReference type="EMBL" id="ML986768">
    <property type="protein sequence ID" value="KAF2258338.1"/>
    <property type="molecule type" value="Genomic_DNA"/>
</dbReference>
<dbReference type="Proteomes" id="UP000800093">
    <property type="component" value="Unassembled WGS sequence"/>
</dbReference>
<dbReference type="OrthoDB" id="4060227at2759"/>
<name>A0A9P4JXB5_9PLEO</name>
<sequence length="185" mass="21372">MRSLYDVMHLHHIQYNRAKTFWAVNRLSEELDDFITRGVIGEHEAENLSAVFRTSLNHRLLVELEQFHDGLESIRRISEMLAATILTVTKLYKLTSAETFNKYHKEFFSLISSSMLSLYHLIGDVSSLYIAAFWPSDEGAVSWKFSGHAIRIATELDIQNFIYKVIEGDSEYFLPRSTVVYALCL</sequence>
<accession>A0A9P4JXB5</accession>
<dbReference type="AlphaFoldDB" id="A0A9P4JXB5"/>
<proteinExistence type="predicted"/>
<evidence type="ECO:0000313" key="1">
    <source>
        <dbReference type="EMBL" id="KAF2258338.1"/>
    </source>
</evidence>
<reference evidence="2" key="1">
    <citation type="journal article" date="2020" name="Stud. Mycol.">
        <title>101 Dothideomycetes genomes: A test case for predicting lifestyles and emergence of pathogens.</title>
        <authorList>
            <person name="Haridas S."/>
            <person name="Albert R."/>
            <person name="Binder M."/>
            <person name="Bloem J."/>
            <person name="LaButti K."/>
            <person name="Salamov A."/>
            <person name="Andreopoulos B."/>
            <person name="Baker S."/>
            <person name="Barry K."/>
            <person name="Bills G."/>
            <person name="Bluhm B."/>
            <person name="Cannon C."/>
            <person name="Castanera R."/>
            <person name="Culley D."/>
            <person name="Daum C."/>
            <person name="Ezra D."/>
            <person name="Gonzalez J."/>
            <person name="Henrissat B."/>
            <person name="Kuo A."/>
            <person name="Liang C."/>
            <person name="Lipzen A."/>
            <person name="Lutzoni F."/>
            <person name="Magnuson J."/>
            <person name="Mondo S."/>
            <person name="Nolan M."/>
            <person name="Ohm R."/>
            <person name="Pangilinan J."/>
            <person name="Park H.-J."/>
            <person name="Ramirez L."/>
            <person name="Alfaro M."/>
            <person name="Sun H."/>
            <person name="Tritt A."/>
            <person name="Yoshinaga Y."/>
            <person name="Zwiers L.-H."/>
            <person name="Turgeon B."/>
            <person name="Goodwin S."/>
            <person name="Spatafora J."/>
            <person name="Crous P."/>
            <person name="Grigoriev I."/>
        </authorList>
    </citation>
    <scope>NUCLEOTIDE SEQUENCE [LARGE SCALE GENOMIC DNA]</scope>
    <source>
        <strain evidence="2">CBS 304.66</strain>
    </source>
</reference>
<comment type="caution">
    <text evidence="1">The sequence shown here is derived from an EMBL/GenBank/DDBJ whole genome shotgun (WGS) entry which is preliminary data.</text>
</comment>
<gene>
    <name evidence="1" type="ORF">CC78DRAFT_621905</name>
</gene>
<evidence type="ECO:0000313" key="2">
    <source>
        <dbReference type="Proteomes" id="UP000800093"/>
    </source>
</evidence>